<evidence type="ECO:0000313" key="2">
    <source>
        <dbReference type="Proteomes" id="UP000504610"/>
    </source>
</evidence>
<gene>
    <name evidence="3" type="primary">LOC130501138</name>
</gene>
<feature type="region of interest" description="Disordered" evidence="1">
    <location>
        <begin position="361"/>
        <end position="405"/>
    </location>
</feature>
<dbReference type="GeneID" id="130501138"/>
<reference evidence="3" key="1">
    <citation type="submission" date="2025-08" db="UniProtKB">
        <authorList>
            <consortium name="RefSeq"/>
        </authorList>
    </citation>
    <scope>IDENTIFICATION</scope>
    <source>
        <tissue evidence="3">Leaf</tissue>
    </source>
</reference>
<name>A0A9W3CKA9_RAPSA</name>
<feature type="compositionally biased region" description="Polar residues" evidence="1">
    <location>
        <begin position="382"/>
        <end position="394"/>
    </location>
</feature>
<feature type="region of interest" description="Disordered" evidence="1">
    <location>
        <begin position="740"/>
        <end position="759"/>
    </location>
</feature>
<accession>A0A9W3CKA9</accession>
<feature type="region of interest" description="Disordered" evidence="1">
    <location>
        <begin position="294"/>
        <end position="330"/>
    </location>
</feature>
<evidence type="ECO:0000256" key="1">
    <source>
        <dbReference type="SAM" id="MobiDB-lite"/>
    </source>
</evidence>
<organism evidence="2 3">
    <name type="scientific">Raphanus sativus</name>
    <name type="common">Radish</name>
    <name type="synonym">Raphanus raphanistrum var. sativus</name>
    <dbReference type="NCBI Taxonomy" id="3726"/>
    <lineage>
        <taxon>Eukaryota</taxon>
        <taxon>Viridiplantae</taxon>
        <taxon>Streptophyta</taxon>
        <taxon>Embryophyta</taxon>
        <taxon>Tracheophyta</taxon>
        <taxon>Spermatophyta</taxon>
        <taxon>Magnoliopsida</taxon>
        <taxon>eudicotyledons</taxon>
        <taxon>Gunneridae</taxon>
        <taxon>Pentapetalae</taxon>
        <taxon>rosids</taxon>
        <taxon>malvids</taxon>
        <taxon>Brassicales</taxon>
        <taxon>Brassicaceae</taxon>
        <taxon>Brassiceae</taxon>
        <taxon>Raphanus</taxon>
    </lineage>
</organism>
<feature type="compositionally biased region" description="Polar residues" evidence="1">
    <location>
        <begin position="740"/>
        <end position="753"/>
    </location>
</feature>
<dbReference type="RefSeq" id="XP_056852000.1">
    <property type="nucleotide sequence ID" value="XM_056996020.1"/>
</dbReference>
<feature type="region of interest" description="Disordered" evidence="1">
    <location>
        <begin position="1"/>
        <end position="187"/>
    </location>
</feature>
<feature type="compositionally biased region" description="Basic and acidic residues" evidence="1">
    <location>
        <begin position="130"/>
        <end position="139"/>
    </location>
</feature>
<protein>
    <submittedName>
        <fullName evidence="3">Uncharacterized protein LOC130501138</fullName>
    </submittedName>
</protein>
<dbReference type="AlphaFoldDB" id="A0A9W3CKA9"/>
<dbReference type="OrthoDB" id="1113821at2759"/>
<feature type="compositionally biased region" description="Basic and acidic residues" evidence="1">
    <location>
        <begin position="164"/>
        <end position="173"/>
    </location>
</feature>
<evidence type="ECO:0000313" key="3">
    <source>
        <dbReference type="RefSeq" id="XP_056852000.1"/>
    </source>
</evidence>
<feature type="compositionally biased region" description="Acidic residues" evidence="1">
    <location>
        <begin position="85"/>
        <end position="129"/>
    </location>
</feature>
<dbReference type="Proteomes" id="UP000504610">
    <property type="component" value="Unplaced"/>
</dbReference>
<feature type="compositionally biased region" description="Acidic residues" evidence="1">
    <location>
        <begin position="18"/>
        <end position="33"/>
    </location>
</feature>
<feature type="compositionally biased region" description="Basic and acidic residues" evidence="1">
    <location>
        <begin position="361"/>
        <end position="370"/>
    </location>
</feature>
<keyword evidence="2" id="KW-1185">Reference proteome</keyword>
<feature type="compositionally biased region" description="Acidic residues" evidence="1">
    <location>
        <begin position="1"/>
        <end position="10"/>
    </location>
</feature>
<dbReference type="KEGG" id="rsz:130501138"/>
<feature type="compositionally biased region" description="Acidic residues" evidence="1">
    <location>
        <begin position="47"/>
        <end position="60"/>
    </location>
</feature>
<sequence length="861" mass="99042">MGDYSEDESSYDASQGSDLDETDQAWSNEEEGCDGSCSDDNYSMSEYGDDPDEAYPEPEPPDYSYEDTSHQGEYEGETEPNISFNEEDEFPGDNTERDDQEIEQEDSWEEESGTEISLEEACEHEEESYAEERPWCDYSDREDEPDSFITNSENEEDAISEAGRNVKESKLVLDEEEEVESEAGRNVDEFEAHSTYFSGFGQRDETYLKWEDEMETLFQRHQFQEEKKLPYATKTLTGPALAWWEKEQFAQWYYKEPDLTWESFKSVFLEDFVKQEPDPSPKCATHVVYAPSNPKNFKAGSKQVNHHHSPQKMKPAVEKKTFKRQVGLQPSSLQCTKVPGTFSYSKGNLGSERKKAGFVLESRKPQDESKAQSLQKPPAPTNPSIRQEDGQPNNAERLKESHGQHLTCPQNVEEVARTIQSTHAANEQIILQLPETIWVNLNLNSLIYNFSNPDIMHLFPGKSFEFISGIEVTDHMDDQHKEITRCLDAKVKQEVTTNNFLIPDDPQGLAPPTKRPDHSRGVFLSFLLKGEPQDVPSKSKPIRYQGKALESQKRMKPNLLYLGDLGADYPVSRSKLFQGRGYDVGIKSVPEPEANQLHHSANQRTNQDMCSVKTAYLTDSEEFHHETNFHGFYTQVGSNPNWNQPKTIPDQKDMNFINRRFLSPSICEGPSLEAVSSPMKKHSDPNQFMDFKVDLLAFQQLKNEEKSPWNYGVMAHFPKPVKPVLHLPYLESHRFNQSQTKLWRPGETSNHSGDQYKHPGESDTFLQCTSIHQIVQNQPRPYLPFLESKAINSQQLFSHQDWHDFYQYFCSKDVPKKLTYSLKPTRYKAIISALESSHLNQEILQQLVFFMFDFLSFVLLF</sequence>
<proteinExistence type="predicted"/>